<gene>
    <name evidence="4" type="ORF">D9619_009818</name>
</gene>
<feature type="transmembrane region" description="Helical" evidence="2">
    <location>
        <begin position="343"/>
        <end position="362"/>
    </location>
</feature>
<feature type="region of interest" description="Disordered" evidence="1">
    <location>
        <begin position="1"/>
        <end position="38"/>
    </location>
</feature>
<evidence type="ECO:0000313" key="4">
    <source>
        <dbReference type="EMBL" id="KAF5325004.1"/>
    </source>
</evidence>
<dbReference type="EMBL" id="JAACJJ010000015">
    <property type="protein sequence ID" value="KAF5325004.1"/>
    <property type="molecule type" value="Genomic_DNA"/>
</dbReference>
<dbReference type="AlphaFoldDB" id="A0A8H5F5Z8"/>
<feature type="transmembrane region" description="Helical" evidence="2">
    <location>
        <begin position="126"/>
        <end position="145"/>
    </location>
</feature>
<dbReference type="Pfam" id="PF20153">
    <property type="entry name" value="DUF6535"/>
    <property type="match status" value="1"/>
</dbReference>
<sequence>MSSEPSLASVENASTGEGEATRAQGGKLGNDPTPQAAQLNINVRNHDIDIIEQQRVAERNSVHSLPEGNSGSDSSLASLESVDDIPIPELPKPKAIPKPDYDPFERLLKPMLEQDNIQCNAWKDEVQNLLIFAGLFSAVVTAFIIESYQRLQPDPNDAIVSLLAHIAEKLDNPSVNATVSVASIVSDTNFSPSRSNININIFWFVSLVLSLTVALIGVVALQWLREHQHYDSSLKPHETVAILHMRLDGLEDWYVPQIFAGLPLLLQGALVYAVQDPFRLSIINTVLSPCPYKSPQSLIVRRIGVHSATVVKFIAAIFAGAYACHVQITILVRKLHSATLVKLTRAIFAGAYACCVQIIILVRKLRSATVVKSIAAIFADTYAYVVRITILVRKLAGRSSSVFEPHQPDLQVLLWHRGFHDISLADNSAQWTSIDVSWMRSRTDYVTLARVVNSGPVTVPYAFQLASRDIMSPEVYDCTHCLRMILVEGGVKADHHAIYHCIACLSSQLMDNLHNSNKDSFSDWVRSAESDFAFVLGQIFCDIYVVDWNFSVNTIDMAAFLKDAIFHKSPNGSQITVEALCAASMLSFWVLKSSFPLASEPTIQTIADDTASAFTISRLSISPHRLFAMSSGDMWFPRFLRHFSYVSGTLMPIILQFPITDIKFHVAESHSPFVPHLLRIFFERCSTMQLNSRLLLHPSPASENYGGLKAYMEYIVRHQQLEQEHVQDGTVAHLKKLCSANTTTSPLIQEKPFLVIAVCIYLGATNKFKYYSPSTRAEYRSLAGIILDACGLGSDRTLSVDKVINTIYHHHNPSTQSTNTPGNSPSPVGSNGSDDSV</sequence>
<dbReference type="InterPro" id="IPR045338">
    <property type="entry name" value="DUF6535"/>
</dbReference>
<feature type="region of interest" description="Disordered" evidence="1">
    <location>
        <begin position="811"/>
        <end position="837"/>
    </location>
</feature>
<evidence type="ECO:0000256" key="1">
    <source>
        <dbReference type="SAM" id="MobiDB-lite"/>
    </source>
</evidence>
<feature type="compositionally biased region" description="Low complexity" evidence="1">
    <location>
        <begin position="821"/>
        <end position="837"/>
    </location>
</feature>
<evidence type="ECO:0000259" key="3">
    <source>
        <dbReference type="Pfam" id="PF20153"/>
    </source>
</evidence>
<name>A0A8H5F5Z8_9AGAR</name>
<proteinExistence type="predicted"/>
<feature type="transmembrane region" description="Helical" evidence="2">
    <location>
        <begin position="374"/>
        <end position="392"/>
    </location>
</feature>
<evidence type="ECO:0000256" key="2">
    <source>
        <dbReference type="SAM" id="Phobius"/>
    </source>
</evidence>
<keyword evidence="2" id="KW-1133">Transmembrane helix</keyword>
<dbReference type="Proteomes" id="UP000567179">
    <property type="component" value="Unassembled WGS sequence"/>
</dbReference>
<feature type="domain" description="DUF6535" evidence="3">
    <location>
        <begin position="108"/>
        <end position="271"/>
    </location>
</feature>
<reference evidence="4 5" key="1">
    <citation type="journal article" date="2020" name="ISME J.">
        <title>Uncovering the hidden diversity of litter-decomposition mechanisms in mushroom-forming fungi.</title>
        <authorList>
            <person name="Floudas D."/>
            <person name="Bentzer J."/>
            <person name="Ahren D."/>
            <person name="Johansson T."/>
            <person name="Persson P."/>
            <person name="Tunlid A."/>
        </authorList>
    </citation>
    <scope>NUCLEOTIDE SEQUENCE [LARGE SCALE GENOMIC DNA]</scope>
    <source>
        <strain evidence="4 5">CBS 101986</strain>
    </source>
</reference>
<keyword evidence="5" id="KW-1185">Reference proteome</keyword>
<accession>A0A8H5F5Z8</accession>
<feature type="compositionally biased region" description="Polar residues" evidence="1">
    <location>
        <begin position="1"/>
        <end position="15"/>
    </location>
</feature>
<dbReference type="OrthoDB" id="3235960at2759"/>
<keyword evidence="2" id="KW-0812">Transmembrane</keyword>
<organism evidence="4 5">
    <name type="scientific">Psilocybe cf. subviscida</name>
    <dbReference type="NCBI Taxonomy" id="2480587"/>
    <lineage>
        <taxon>Eukaryota</taxon>
        <taxon>Fungi</taxon>
        <taxon>Dikarya</taxon>
        <taxon>Basidiomycota</taxon>
        <taxon>Agaricomycotina</taxon>
        <taxon>Agaricomycetes</taxon>
        <taxon>Agaricomycetidae</taxon>
        <taxon>Agaricales</taxon>
        <taxon>Agaricineae</taxon>
        <taxon>Strophariaceae</taxon>
        <taxon>Psilocybe</taxon>
    </lineage>
</organism>
<feature type="transmembrane region" description="Helical" evidence="2">
    <location>
        <begin position="303"/>
        <end position="323"/>
    </location>
</feature>
<keyword evidence="2" id="KW-0472">Membrane</keyword>
<protein>
    <recommendedName>
        <fullName evidence="3">DUF6535 domain-containing protein</fullName>
    </recommendedName>
</protein>
<evidence type="ECO:0000313" key="5">
    <source>
        <dbReference type="Proteomes" id="UP000567179"/>
    </source>
</evidence>
<feature type="transmembrane region" description="Helical" evidence="2">
    <location>
        <begin position="201"/>
        <end position="224"/>
    </location>
</feature>
<comment type="caution">
    <text evidence="4">The sequence shown here is derived from an EMBL/GenBank/DDBJ whole genome shotgun (WGS) entry which is preliminary data.</text>
</comment>